<evidence type="ECO:0000259" key="4">
    <source>
        <dbReference type="PROSITE" id="PS50995"/>
    </source>
</evidence>
<evidence type="ECO:0000256" key="2">
    <source>
        <dbReference type="ARBA" id="ARBA00023125"/>
    </source>
</evidence>
<dbReference type="OrthoDB" id="9808725at2"/>
<dbReference type="PANTHER" id="PTHR42756:SF1">
    <property type="entry name" value="TRANSCRIPTIONAL REPRESSOR OF EMRAB OPERON"/>
    <property type="match status" value="1"/>
</dbReference>
<dbReference type="RefSeq" id="WP_128752211.1">
    <property type="nucleotide sequence ID" value="NZ_CP035282.1"/>
</dbReference>
<dbReference type="GO" id="GO:0003700">
    <property type="term" value="F:DNA-binding transcription factor activity"/>
    <property type="evidence" value="ECO:0007669"/>
    <property type="project" value="InterPro"/>
</dbReference>
<keyword evidence="6" id="KW-1185">Reference proteome</keyword>
<dbReference type="CDD" id="cd00090">
    <property type="entry name" value="HTH_ARSR"/>
    <property type="match status" value="1"/>
</dbReference>
<protein>
    <submittedName>
        <fullName evidence="5">MarR family transcriptional regulator</fullName>
    </submittedName>
</protein>
<feature type="domain" description="HTH marR-type" evidence="4">
    <location>
        <begin position="1"/>
        <end position="137"/>
    </location>
</feature>
<proteinExistence type="predicted"/>
<dbReference type="Gene3D" id="1.10.10.10">
    <property type="entry name" value="Winged helix-like DNA-binding domain superfamily/Winged helix DNA-binding domain"/>
    <property type="match status" value="1"/>
</dbReference>
<dbReference type="InterPro" id="IPR022689">
    <property type="entry name" value="Iron_dep_repressor"/>
</dbReference>
<sequence length="153" mass="17736">MDEDKLELISLKRKIKCLHRANMRVVLKRYGLYEGQPFTLIHLKKKGECTQRDLAEFLNVSSATIAVSLKRLEKSGLIKKTPDKKDLRYNNISLTEKGREIVDKCEDAFENADIHMFDGFSDEEIKNLKMYYARIIDNLEKFNFSNKGGNADD</sequence>
<dbReference type="InterPro" id="IPR011991">
    <property type="entry name" value="ArsR-like_HTH"/>
</dbReference>
<dbReference type="AlphaFoldDB" id="A0A410QAV9"/>
<evidence type="ECO:0000313" key="5">
    <source>
        <dbReference type="EMBL" id="QAT61125.1"/>
    </source>
</evidence>
<keyword evidence="3" id="KW-0804">Transcription</keyword>
<dbReference type="SUPFAM" id="SSF46785">
    <property type="entry name" value="Winged helix' DNA-binding domain"/>
    <property type="match status" value="1"/>
</dbReference>
<evidence type="ECO:0000256" key="3">
    <source>
        <dbReference type="ARBA" id="ARBA00023163"/>
    </source>
</evidence>
<gene>
    <name evidence="5" type="ORF">EQM13_05755</name>
</gene>
<dbReference type="EMBL" id="CP035282">
    <property type="protein sequence ID" value="QAT61125.1"/>
    <property type="molecule type" value="Genomic_DNA"/>
</dbReference>
<organism evidence="5 6">
    <name type="scientific">Acidilutibacter cellobiosedens</name>
    <dbReference type="NCBI Taxonomy" id="2507161"/>
    <lineage>
        <taxon>Bacteria</taxon>
        <taxon>Bacillati</taxon>
        <taxon>Bacillota</taxon>
        <taxon>Tissierellia</taxon>
        <taxon>Tissierellales</taxon>
        <taxon>Acidilutibacteraceae</taxon>
        <taxon>Acidilutibacter</taxon>
    </lineage>
</organism>
<name>A0A410QAV9_9FIRM</name>
<keyword evidence="2" id="KW-0238">DNA-binding</keyword>
<dbReference type="InterPro" id="IPR000835">
    <property type="entry name" value="HTH_MarR-typ"/>
</dbReference>
<dbReference type="InterPro" id="IPR036388">
    <property type="entry name" value="WH-like_DNA-bd_sf"/>
</dbReference>
<dbReference type="SMART" id="SM00529">
    <property type="entry name" value="HTH_DTXR"/>
    <property type="match status" value="1"/>
</dbReference>
<accession>A0A410QAV9</accession>
<keyword evidence="1" id="KW-0805">Transcription regulation</keyword>
<evidence type="ECO:0000256" key="1">
    <source>
        <dbReference type="ARBA" id="ARBA00023015"/>
    </source>
</evidence>
<evidence type="ECO:0000313" key="6">
    <source>
        <dbReference type="Proteomes" id="UP000287969"/>
    </source>
</evidence>
<reference evidence="6" key="1">
    <citation type="submission" date="2019-01" db="EMBL/GenBank/DDBJ databases">
        <title>Draft genomes of a novel of Sporanaerobacter strains.</title>
        <authorList>
            <person name="Ma S."/>
        </authorList>
    </citation>
    <scope>NUCLEOTIDE SEQUENCE [LARGE SCALE GENOMIC DNA]</scope>
    <source>
        <strain evidence="6">NJN-17</strain>
    </source>
</reference>
<dbReference type="SMART" id="SM00347">
    <property type="entry name" value="HTH_MARR"/>
    <property type="match status" value="1"/>
</dbReference>
<dbReference type="Pfam" id="PF01047">
    <property type="entry name" value="MarR"/>
    <property type="match status" value="1"/>
</dbReference>
<dbReference type="GO" id="GO:0003677">
    <property type="term" value="F:DNA binding"/>
    <property type="evidence" value="ECO:0007669"/>
    <property type="project" value="UniProtKB-KW"/>
</dbReference>
<dbReference type="PRINTS" id="PR00598">
    <property type="entry name" value="HTHMARR"/>
</dbReference>
<dbReference type="Proteomes" id="UP000287969">
    <property type="component" value="Chromosome"/>
</dbReference>
<dbReference type="InterPro" id="IPR036390">
    <property type="entry name" value="WH_DNA-bd_sf"/>
</dbReference>
<dbReference type="PROSITE" id="PS50995">
    <property type="entry name" value="HTH_MARR_2"/>
    <property type="match status" value="1"/>
</dbReference>
<dbReference type="KEGG" id="spoa:EQM13_05755"/>
<dbReference type="PANTHER" id="PTHR42756">
    <property type="entry name" value="TRANSCRIPTIONAL REGULATOR, MARR"/>
    <property type="match status" value="1"/>
</dbReference>
<dbReference type="GO" id="GO:0046914">
    <property type="term" value="F:transition metal ion binding"/>
    <property type="evidence" value="ECO:0007669"/>
    <property type="project" value="InterPro"/>
</dbReference>